<dbReference type="InterPro" id="IPR029479">
    <property type="entry name" value="Nitroreductase"/>
</dbReference>
<dbReference type="EMBL" id="CP162599">
    <property type="protein sequence ID" value="XDK31842.1"/>
    <property type="molecule type" value="Genomic_DNA"/>
</dbReference>
<dbReference type="PANTHER" id="PTHR43673">
    <property type="entry name" value="NAD(P)H NITROREDUCTASE YDGI-RELATED"/>
    <property type="match status" value="1"/>
</dbReference>
<evidence type="ECO:0000259" key="3">
    <source>
        <dbReference type="Pfam" id="PF00881"/>
    </source>
</evidence>
<organism evidence="4">
    <name type="scientific">Ornithinibacillus sp. 4-3</name>
    <dbReference type="NCBI Taxonomy" id="3231488"/>
    <lineage>
        <taxon>Bacteria</taxon>
        <taxon>Bacillati</taxon>
        <taxon>Bacillota</taxon>
        <taxon>Bacilli</taxon>
        <taxon>Bacillales</taxon>
        <taxon>Bacillaceae</taxon>
        <taxon>Ornithinibacillus</taxon>
    </lineage>
</organism>
<protein>
    <submittedName>
        <fullName evidence="4">Nitroreductase family protein</fullName>
    </submittedName>
</protein>
<dbReference type="GO" id="GO:0016491">
    <property type="term" value="F:oxidoreductase activity"/>
    <property type="evidence" value="ECO:0007669"/>
    <property type="project" value="UniProtKB-KW"/>
</dbReference>
<comment type="similarity">
    <text evidence="1">Belongs to the nitroreductase family.</text>
</comment>
<dbReference type="Gene3D" id="3.40.109.10">
    <property type="entry name" value="NADH Oxidase"/>
    <property type="match status" value="1"/>
</dbReference>
<dbReference type="InterPro" id="IPR000415">
    <property type="entry name" value="Nitroreductase-like"/>
</dbReference>
<sequence length="195" mass="22418">MTETNNQRKANYKINPIYIERWSPRAYLNKEISDETLNCLFEAARWAPSAANVQPWRFIIARSDTDRAKFLTFINDGNKKWCDKAPVLVAVTSLKNWKVDSDDINPTHGFDTGAAWGFLSLEAIRQGLHTHAMGGFNREKAKEVLEIPDNYDVHAIIAIGYKGEKEMLDESLQQREIPSNRKPIEEFVFEGVFRK</sequence>
<feature type="domain" description="Nitroreductase" evidence="3">
    <location>
        <begin position="20"/>
        <end position="77"/>
    </location>
</feature>
<dbReference type="CDD" id="cd02138">
    <property type="entry name" value="TdsD-like"/>
    <property type="match status" value="1"/>
</dbReference>
<dbReference type="RefSeq" id="WP_368652566.1">
    <property type="nucleotide sequence ID" value="NZ_CP162599.1"/>
</dbReference>
<dbReference type="AlphaFoldDB" id="A0AB39HKB3"/>
<evidence type="ECO:0000256" key="1">
    <source>
        <dbReference type="ARBA" id="ARBA00007118"/>
    </source>
</evidence>
<accession>A0AB39HKB3</accession>
<evidence type="ECO:0000313" key="4">
    <source>
        <dbReference type="EMBL" id="XDK31842.1"/>
    </source>
</evidence>
<dbReference type="Pfam" id="PF00881">
    <property type="entry name" value="Nitroreductase"/>
    <property type="match status" value="1"/>
</dbReference>
<gene>
    <name evidence="4" type="ORF">AB4Y30_12495</name>
</gene>
<name>A0AB39HKB3_9BACI</name>
<reference evidence="4" key="1">
    <citation type="submission" date="2024-07" db="EMBL/GenBank/DDBJ databases">
        <title>Halotolerant mesophilic bacterium Ornithinibacillus sp. 4-3, sp. nov., isolated from soil.</title>
        <authorList>
            <person name="Sidarenka A.V."/>
            <person name="Guliayeva D.E."/>
            <person name="Leanovich S.I."/>
            <person name="Hileuskaya K.S."/>
            <person name="Akhremchuk A.E."/>
            <person name="Sikolenko M.A."/>
            <person name="Valentovich L.N."/>
        </authorList>
    </citation>
    <scope>NUCLEOTIDE SEQUENCE</scope>
    <source>
        <strain evidence="4">4-3</strain>
    </source>
</reference>
<evidence type="ECO:0000256" key="2">
    <source>
        <dbReference type="ARBA" id="ARBA00023002"/>
    </source>
</evidence>
<keyword evidence="2" id="KW-0560">Oxidoreductase</keyword>
<dbReference type="PANTHER" id="PTHR43673:SF10">
    <property type="entry name" value="NADH DEHYDROGENASE_NAD(P)H NITROREDUCTASE XCC3605-RELATED"/>
    <property type="match status" value="1"/>
</dbReference>
<proteinExistence type="inferred from homology"/>
<dbReference type="SUPFAM" id="SSF55469">
    <property type="entry name" value="FMN-dependent nitroreductase-like"/>
    <property type="match status" value="1"/>
</dbReference>